<dbReference type="InterPro" id="IPR023577">
    <property type="entry name" value="CYTH_domain"/>
</dbReference>
<sequence length="182" mass="21200">MSAQDHFQGQFEVELKYRVKDKRAFLTALSSLQHEVMFEDNQESDWFYDTPDRKLTNENKSLVIREIEPSGIKLWIVKGPEEDRCEATDITKSHAAKSMLENMGYEVILHTKKTRSIYFVGEFHITLDHLEGIGYFAEFAIMTDDESALGRYKQKLQALAGMFGLDESNRELRSYKQMWTAQ</sequence>
<dbReference type="SUPFAM" id="SSF55154">
    <property type="entry name" value="CYTH-like phosphatases"/>
    <property type="match status" value="1"/>
</dbReference>
<dbReference type="CDD" id="cd07890">
    <property type="entry name" value="CYTH-like_AC_IV-like"/>
    <property type="match status" value="1"/>
</dbReference>
<proteinExistence type="predicted"/>
<dbReference type="InterPro" id="IPR033469">
    <property type="entry name" value="CYTH-like_dom_sf"/>
</dbReference>
<gene>
    <name evidence="2" type="ORF">H735_05515</name>
</gene>
<evidence type="ECO:0000259" key="1">
    <source>
        <dbReference type="PROSITE" id="PS51707"/>
    </source>
</evidence>
<reference evidence="2 3" key="1">
    <citation type="submission" date="2014-07" db="EMBL/GenBank/DDBJ databases">
        <title>Unique and conserved regions in Vibrio harveyi and related species in comparison with the shrimp pathogen Vibrio harveyi CAIM 1792.</title>
        <authorList>
            <person name="Espinoza-Valles I."/>
            <person name="Vora G."/>
            <person name="Leekitcharoenphon P."/>
            <person name="Ussery D."/>
            <person name="Hoj L."/>
            <person name="Gomez-Gil B."/>
        </authorList>
    </citation>
    <scope>NUCLEOTIDE SEQUENCE [LARGE SCALE GENOMIC DNA]</scope>
    <source>
        <strain evidence="3">CAIM 1854 / LMG 25443</strain>
    </source>
</reference>
<dbReference type="SMART" id="SM01118">
    <property type="entry name" value="CYTH"/>
    <property type="match status" value="1"/>
</dbReference>
<evidence type="ECO:0000313" key="3">
    <source>
        <dbReference type="Proteomes" id="UP000031586"/>
    </source>
</evidence>
<evidence type="ECO:0000313" key="2">
    <source>
        <dbReference type="EMBL" id="KIF53845.1"/>
    </source>
</evidence>
<dbReference type="Proteomes" id="UP000031586">
    <property type="component" value="Unassembled WGS sequence"/>
</dbReference>
<dbReference type="InterPro" id="IPR008173">
    <property type="entry name" value="Adenylyl_cyclase_CyaB"/>
</dbReference>
<comment type="caution">
    <text evidence="2">The sequence shown here is derived from an EMBL/GenBank/DDBJ whole genome shotgun (WGS) entry which is preliminary data.</text>
</comment>
<feature type="domain" description="CYTH" evidence="1">
    <location>
        <begin position="10"/>
        <end position="181"/>
    </location>
</feature>
<protein>
    <submittedName>
        <fullName evidence="2">Adenylate cyclase</fullName>
    </submittedName>
</protein>
<dbReference type="PATRIC" id="fig|1229493.5.peg.168"/>
<dbReference type="AlphaFoldDB" id="A0A0C1Z9S4"/>
<accession>A0A0C1Z9S4</accession>
<organism evidence="2 3">
    <name type="scientific">Vibrio owensii CAIM 1854 = LMG 25443</name>
    <dbReference type="NCBI Taxonomy" id="1229493"/>
    <lineage>
        <taxon>Bacteria</taxon>
        <taxon>Pseudomonadati</taxon>
        <taxon>Pseudomonadota</taxon>
        <taxon>Gammaproteobacteria</taxon>
        <taxon>Vibrionales</taxon>
        <taxon>Vibrionaceae</taxon>
        <taxon>Vibrio</taxon>
    </lineage>
</organism>
<dbReference type="Pfam" id="PF01928">
    <property type="entry name" value="CYTH"/>
    <property type="match status" value="1"/>
</dbReference>
<dbReference type="PANTHER" id="PTHR21028:SF2">
    <property type="entry name" value="CYTH DOMAIN-CONTAINING PROTEIN"/>
    <property type="match status" value="1"/>
</dbReference>
<dbReference type="PROSITE" id="PS51707">
    <property type="entry name" value="CYTH"/>
    <property type="match status" value="1"/>
</dbReference>
<dbReference type="Gene3D" id="2.40.320.10">
    <property type="entry name" value="Hypothetical Protein Pfu-838710-001"/>
    <property type="match status" value="1"/>
</dbReference>
<dbReference type="NCBIfam" id="TIGR00318">
    <property type="entry name" value="cyaB"/>
    <property type="match status" value="1"/>
</dbReference>
<name>A0A0C1Z9S4_9VIBR</name>
<dbReference type="PANTHER" id="PTHR21028">
    <property type="entry name" value="SI:CH211-156B7.4"/>
    <property type="match status" value="1"/>
</dbReference>
<dbReference type="EMBL" id="JPRD01000011">
    <property type="protein sequence ID" value="KIF53845.1"/>
    <property type="molecule type" value="Genomic_DNA"/>
</dbReference>
<dbReference type="RefSeq" id="WP_020197363.1">
    <property type="nucleotide sequence ID" value="NZ_BAOH01000117.1"/>
</dbReference>